<dbReference type="CDD" id="cd06580">
    <property type="entry name" value="TM_PBP1_transp_TpRbsC_like"/>
    <property type="match status" value="1"/>
</dbReference>
<evidence type="ECO:0000256" key="4">
    <source>
        <dbReference type="ARBA" id="ARBA00022989"/>
    </source>
</evidence>
<feature type="transmembrane region" description="Helical" evidence="6">
    <location>
        <begin position="39"/>
        <end position="59"/>
    </location>
</feature>
<evidence type="ECO:0000256" key="2">
    <source>
        <dbReference type="ARBA" id="ARBA00022475"/>
    </source>
</evidence>
<feature type="transmembrane region" description="Helical" evidence="6">
    <location>
        <begin position="71"/>
        <end position="94"/>
    </location>
</feature>
<dbReference type="InterPro" id="IPR001851">
    <property type="entry name" value="ABC_transp_permease"/>
</dbReference>
<gene>
    <name evidence="7" type="ORF">V2E24_03080</name>
</gene>
<feature type="transmembrane region" description="Helical" evidence="6">
    <location>
        <begin position="106"/>
        <end position="126"/>
    </location>
</feature>
<dbReference type="RefSeq" id="WP_330500959.1">
    <property type="nucleotide sequence ID" value="NZ_JAZDWZ010000010.1"/>
</dbReference>
<dbReference type="PANTHER" id="PTHR43370:SF1">
    <property type="entry name" value="GUANOSINE ABC TRANSPORTER PERMEASE PROTEIN NUPQ"/>
    <property type="match status" value="1"/>
</dbReference>
<organism evidence="7 8">
    <name type="scientific">Mycoplasmopsis ciconiae</name>
    <dbReference type="NCBI Taxonomy" id="561067"/>
    <lineage>
        <taxon>Bacteria</taxon>
        <taxon>Bacillati</taxon>
        <taxon>Mycoplasmatota</taxon>
        <taxon>Mycoplasmoidales</taxon>
        <taxon>Metamycoplasmataceae</taxon>
        <taxon>Mycoplasmopsis</taxon>
    </lineage>
</organism>
<evidence type="ECO:0000313" key="8">
    <source>
        <dbReference type="Proteomes" id="UP001344817"/>
    </source>
</evidence>
<feature type="transmembrane region" description="Helical" evidence="6">
    <location>
        <begin position="152"/>
        <end position="171"/>
    </location>
</feature>
<dbReference type="PANTHER" id="PTHR43370">
    <property type="entry name" value="SUGAR ABC TRANSPORTER INTEGRAL MEMBRANE PROTEIN-RELATED"/>
    <property type="match status" value="1"/>
</dbReference>
<dbReference type="Proteomes" id="UP001344817">
    <property type="component" value="Unassembled WGS sequence"/>
</dbReference>
<keyword evidence="8" id="KW-1185">Reference proteome</keyword>
<protein>
    <submittedName>
        <fullName evidence="7">ABC transporter permease</fullName>
    </submittedName>
</protein>
<feature type="transmembrane region" description="Helical" evidence="6">
    <location>
        <begin position="6"/>
        <end position="27"/>
    </location>
</feature>
<sequence>MEIAIVLNYAVLYFGIVFLGTISGIFSERVGIVNIAINGFLVFGAISYFAFSILFGSFIEYDKNEGLNPWYQIPIVILSSLSSGIFALLFGFATIKLKSEQTISGFALNILSAGITGILIIFFITFQRASSVTLPFKGELAWNTYSGSFKNLVSLKVFLSVVIGFVCWFALRKTRWGLRFRAIGENPQAADVAGINVNAKKWQGVILAGIIAGVGGTIFAQSSPTVFSSTKDVDGLGYIALAIMITSRWRISISVIVGLLFSLLISLATYGIIIFGEVYEPYKTLLKGLPYLITLILITFQSKNSFAPAAAGIPYDKSQR</sequence>
<accession>A0ABU7MN96</accession>
<evidence type="ECO:0000256" key="3">
    <source>
        <dbReference type="ARBA" id="ARBA00022692"/>
    </source>
</evidence>
<comment type="subcellular location">
    <subcellularLocation>
        <location evidence="1">Cell membrane</location>
        <topology evidence="1">Multi-pass membrane protein</topology>
    </subcellularLocation>
</comment>
<evidence type="ECO:0000256" key="5">
    <source>
        <dbReference type="ARBA" id="ARBA00023136"/>
    </source>
</evidence>
<name>A0ABU7MN96_9BACT</name>
<evidence type="ECO:0000256" key="6">
    <source>
        <dbReference type="SAM" id="Phobius"/>
    </source>
</evidence>
<keyword evidence="5 6" id="KW-0472">Membrane</keyword>
<evidence type="ECO:0000256" key="1">
    <source>
        <dbReference type="ARBA" id="ARBA00004651"/>
    </source>
</evidence>
<dbReference type="EMBL" id="JAZDWZ010000010">
    <property type="protein sequence ID" value="MEE3928546.1"/>
    <property type="molecule type" value="Genomic_DNA"/>
</dbReference>
<proteinExistence type="predicted"/>
<feature type="transmembrane region" description="Helical" evidence="6">
    <location>
        <begin position="253"/>
        <end position="276"/>
    </location>
</feature>
<comment type="caution">
    <text evidence="7">The sequence shown here is derived from an EMBL/GenBank/DDBJ whole genome shotgun (WGS) entry which is preliminary data.</text>
</comment>
<keyword evidence="4 6" id="KW-1133">Transmembrane helix</keyword>
<keyword evidence="2" id="KW-1003">Cell membrane</keyword>
<keyword evidence="3 6" id="KW-0812">Transmembrane</keyword>
<reference evidence="7" key="1">
    <citation type="submission" date="2024-01" db="EMBL/GenBank/DDBJ databases">
        <title>Genome sequence of Mycoplasma ciconiae type strain DSM 25251.</title>
        <authorList>
            <person name="Spergser J."/>
        </authorList>
    </citation>
    <scope>NUCLEOTIDE SEQUENCE [LARGE SCALE GENOMIC DNA]</scope>
    <source>
        <strain evidence="7">DSM 25251</strain>
    </source>
</reference>
<evidence type="ECO:0000313" key="7">
    <source>
        <dbReference type="EMBL" id="MEE3928546.1"/>
    </source>
</evidence>
<dbReference type="Pfam" id="PF02653">
    <property type="entry name" value="BPD_transp_2"/>
    <property type="match status" value="1"/>
</dbReference>